<feature type="chain" id="PRO_5034180183" description="Calcineurin-like phosphoesterase domain-containing protein" evidence="3">
    <location>
        <begin position="24"/>
        <end position="718"/>
    </location>
</feature>
<evidence type="ECO:0000256" key="2">
    <source>
        <dbReference type="ARBA" id="ARBA00023180"/>
    </source>
</evidence>
<dbReference type="FunFam" id="3.60.21.10:FF:000164">
    <property type="entry name" value="Acid sphingomyelin phosphodiesterase, putative"/>
    <property type="match status" value="1"/>
</dbReference>
<gene>
    <name evidence="5" type="ORF">I9W82_000830</name>
</gene>
<keyword evidence="3" id="KW-0732">Signal</keyword>
<dbReference type="Gene3D" id="3.60.21.10">
    <property type="match status" value="1"/>
</dbReference>
<dbReference type="AlphaFoldDB" id="A0A8H7ZHA7"/>
<dbReference type="PANTHER" id="PTHR10340">
    <property type="entry name" value="SPHINGOMYELIN PHOSPHODIESTERASE"/>
    <property type="match status" value="1"/>
</dbReference>
<evidence type="ECO:0000259" key="4">
    <source>
        <dbReference type="Pfam" id="PF00149"/>
    </source>
</evidence>
<dbReference type="GO" id="GO:0008081">
    <property type="term" value="F:phosphoric diester hydrolase activity"/>
    <property type="evidence" value="ECO:0007669"/>
    <property type="project" value="TreeGrafter"/>
</dbReference>
<feature type="domain" description="Calcineurin-like phosphoesterase" evidence="4">
    <location>
        <begin position="336"/>
        <end position="547"/>
    </location>
</feature>
<dbReference type="RefSeq" id="XP_067550854.1">
    <property type="nucleotide sequence ID" value="XM_067695237.1"/>
</dbReference>
<proteinExistence type="predicted"/>
<dbReference type="PANTHER" id="PTHR10340:SF27">
    <property type="entry name" value="ACL091CP"/>
    <property type="match status" value="1"/>
</dbReference>
<feature type="signal peptide" evidence="3">
    <location>
        <begin position="1"/>
        <end position="23"/>
    </location>
</feature>
<dbReference type="InterPro" id="IPR004843">
    <property type="entry name" value="Calcineurin-like_PHP"/>
</dbReference>
<reference evidence="5 6" key="1">
    <citation type="submission" date="2020-12" db="EMBL/GenBank/DDBJ databases">
        <title>Effect of drift, selection, and recombination on the evolution of hybrid genomes in Candida yeast pathogens.</title>
        <authorList>
            <person name="Mixao V."/>
            <person name="Ksiezopolska E."/>
            <person name="Saus E."/>
            <person name="Boekhout T."/>
            <person name="Gacser A."/>
            <person name="Gabaldon T."/>
        </authorList>
    </citation>
    <scope>NUCLEOTIDE SEQUENCE [LARGE SCALE GENOMIC DNA]</scope>
    <source>
        <strain evidence="5 6">BP57</strain>
    </source>
</reference>
<dbReference type="CDD" id="cd00842">
    <property type="entry name" value="MPP_ASMase"/>
    <property type="match status" value="1"/>
</dbReference>
<organism evidence="5 6">
    <name type="scientific">Candida metapsilosis</name>
    <dbReference type="NCBI Taxonomy" id="273372"/>
    <lineage>
        <taxon>Eukaryota</taxon>
        <taxon>Fungi</taxon>
        <taxon>Dikarya</taxon>
        <taxon>Ascomycota</taxon>
        <taxon>Saccharomycotina</taxon>
        <taxon>Pichiomycetes</taxon>
        <taxon>Debaryomycetaceae</taxon>
        <taxon>Candida/Lodderomyces clade</taxon>
        <taxon>Candida</taxon>
    </lineage>
</organism>
<evidence type="ECO:0000256" key="1">
    <source>
        <dbReference type="ARBA" id="ARBA00022801"/>
    </source>
</evidence>
<protein>
    <recommendedName>
        <fullName evidence="4">Calcineurin-like phosphoesterase domain-containing protein</fullName>
    </recommendedName>
</protein>
<dbReference type="EMBL" id="JAEOAQ010000001">
    <property type="protein sequence ID" value="KAG5421738.1"/>
    <property type="molecule type" value="Genomic_DNA"/>
</dbReference>
<dbReference type="InterPro" id="IPR029052">
    <property type="entry name" value="Metallo-depent_PP-like"/>
</dbReference>
<keyword evidence="6" id="KW-1185">Reference proteome</keyword>
<dbReference type="Pfam" id="PF00149">
    <property type="entry name" value="Metallophos"/>
    <property type="match status" value="1"/>
</dbReference>
<evidence type="ECO:0000256" key="3">
    <source>
        <dbReference type="SAM" id="SignalP"/>
    </source>
</evidence>
<evidence type="ECO:0000313" key="5">
    <source>
        <dbReference type="EMBL" id="KAG5421738.1"/>
    </source>
</evidence>
<evidence type="ECO:0000313" key="6">
    <source>
        <dbReference type="Proteomes" id="UP000669133"/>
    </source>
</evidence>
<dbReference type="InterPro" id="IPR041805">
    <property type="entry name" value="ASMase/PPN1_MPP"/>
</dbReference>
<dbReference type="Proteomes" id="UP000669133">
    <property type="component" value="Unassembled WGS sequence"/>
</dbReference>
<dbReference type="GeneID" id="93649459"/>
<name>A0A8H7ZHA7_9ASCO</name>
<keyword evidence="1" id="KW-0378">Hydrolase</keyword>
<accession>A0A8H7ZHA7</accession>
<comment type="caution">
    <text evidence="5">The sequence shown here is derived from an EMBL/GenBank/DDBJ whole genome shotgun (WGS) entry which is preliminary data.</text>
</comment>
<sequence>MYWFQWSYVTAVLVVLAPNFVLAHVVPGLDSLDIQVSIAKRASNLIDPVYSDLSAPELDFSNTHLKNLTNATGSECVQCKNRIKYGKTLIEEYPDKSHLVSLLLFKHCLIQHDGKESKCDNNDFFVTTDSKNFEAFNQDYDSGVASGVSVNFFDNDFVQLLKNVNVSSDLDLEYYCFFKGKGACDLPETKDVDEFYGIQNWWPEKQPHHYFEPEYTNNTEKFNVLHITDFHIQLRYTLGAEANCTSTPCALPESYNKELPGIDYNFTDYYKTFNPNVSLVDLSFYPDAHYDENNTYIKGDYYDFPAYRGWNFKNVPASTFGAYLADSPEVLMNNSLIEVAKAHKDKKFEFVVFTGDMVDHDVIHCSPEVTKEAEIKSFNLFKHFLDDIPVLPSLGNHDTFPYGQISPLQYDFNNSYHWNEELMADLWINNGWFEEKDRNELKSHYAGFSYVTDRGLKVIGLNSNCYYQKNLWSYIDISTNPDLFGQWEFLVNELLESEAKGQRVWIMAHIPTADYDTLPLQSRIFGKIVERFSPYTIANIFWGHTHQDQFHILYSSNSTKEAEDIINMAWVAQSITPLSNFNPSWRYYEVENESFNVINAYNYYTLLNETFTNGGDEPEWKFEYSVRDLYDPDHTWPEDAPLNGTFWHNQVLTKLKDESNVEFNQLFTDIMYRYGPGAPKCKSKNGTQISDKCHDGNYCVMGNFYSDDYQKCLRGKAD</sequence>
<dbReference type="OrthoDB" id="282973at2759"/>
<keyword evidence="2" id="KW-0325">Glycoprotein</keyword>
<dbReference type="SUPFAM" id="SSF56300">
    <property type="entry name" value="Metallo-dependent phosphatases"/>
    <property type="match status" value="1"/>
</dbReference>